<evidence type="ECO:0000256" key="1">
    <source>
        <dbReference type="SAM" id="SignalP"/>
    </source>
</evidence>
<reference evidence="2 3" key="2">
    <citation type="submission" date="2018-11" db="EMBL/GenBank/DDBJ databases">
        <authorList>
            <consortium name="Pathogen Informatics"/>
        </authorList>
    </citation>
    <scope>NUCLEOTIDE SEQUENCE [LARGE SCALE GENOMIC DNA]</scope>
</reference>
<name>A0A183J4P9_9BILA</name>
<accession>A0A183J4P9</accession>
<keyword evidence="3" id="KW-1185">Reference proteome</keyword>
<evidence type="ECO:0000313" key="3">
    <source>
        <dbReference type="Proteomes" id="UP000270296"/>
    </source>
</evidence>
<keyword evidence="1" id="KW-0732">Signal</keyword>
<organism evidence="4">
    <name type="scientific">Soboliphyme baturini</name>
    <dbReference type="NCBI Taxonomy" id="241478"/>
    <lineage>
        <taxon>Eukaryota</taxon>
        <taxon>Metazoa</taxon>
        <taxon>Ecdysozoa</taxon>
        <taxon>Nematoda</taxon>
        <taxon>Enoplea</taxon>
        <taxon>Dorylaimia</taxon>
        <taxon>Dioctophymatida</taxon>
        <taxon>Dioctophymatoidea</taxon>
        <taxon>Soboliphymatidae</taxon>
        <taxon>Soboliphyme</taxon>
    </lineage>
</organism>
<dbReference type="Proteomes" id="UP000270296">
    <property type="component" value="Unassembled WGS sequence"/>
</dbReference>
<gene>
    <name evidence="2" type="ORF">SBAD_LOCUS10847</name>
</gene>
<protein>
    <submittedName>
        <fullName evidence="2 4">Uncharacterized protein</fullName>
    </submittedName>
</protein>
<dbReference type="WBParaSite" id="SBAD_0001122301-mRNA-1">
    <property type="protein sequence ID" value="SBAD_0001122301-mRNA-1"/>
    <property type="gene ID" value="SBAD_0001122301"/>
</dbReference>
<sequence length="100" mass="11390">MMLLTTVTLCLVMLTMQLAALPNMIPQNALAFHGYGNGNMKVVSSNGYPGNIKKSDMLLRFGKRDDRKLLLRFGRVPVAYYDLPHWRDDDGYNYGHLEEP</sequence>
<feature type="chain" id="PRO_5043140471" evidence="1">
    <location>
        <begin position="21"/>
        <end position="100"/>
    </location>
</feature>
<proteinExistence type="predicted"/>
<dbReference type="AlphaFoldDB" id="A0A183J4P9"/>
<feature type="signal peptide" evidence="1">
    <location>
        <begin position="1"/>
        <end position="20"/>
    </location>
</feature>
<dbReference type="EMBL" id="UZAM01014658">
    <property type="protein sequence ID" value="VDP35064.1"/>
    <property type="molecule type" value="Genomic_DNA"/>
</dbReference>
<evidence type="ECO:0000313" key="4">
    <source>
        <dbReference type="WBParaSite" id="SBAD_0001122301-mRNA-1"/>
    </source>
</evidence>
<evidence type="ECO:0000313" key="2">
    <source>
        <dbReference type="EMBL" id="VDP35064.1"/>
    </source>
</evidence>
<reference evidence="4" key="1">
    <citation type="submission" date="2016-06" db="UniProtKB">
        <authorList>
            <consortium name="WormBaseParasite"/>
        </authorList>
    </citation>
    <scope>IDENTIFICATION</scope>
</reference>